<keyword evidence="3" id="KW-0804">Transcription</keyword>
<dbReference type="CDD" id="cd00090">
    <property type="entry name" value="HTH_ARSR"/>
    <property type="match status" value="1"/>
</dbReference>
<proteinExistence type="predicted"/>
<dbReference type="PANTHER" id="PTHR33154">
    <property type="entry name" value="TRANSCRIPTIONAL REGULATOR, ARSR FAMILY"/>
    <property type="match status" value="1"/>
</dbReference>
<dbReference type="Gene3D" id="1.10.10.10">
    <property type="entry name" value="Winged helix-like DNA-binding domain superfamily/Winged helix DNA-binding domain"/>
    <property type="match status" value="1"/>
</dbReference>
<evidence type="ECO:0000256" key="1">
    <source>
        <dbReference type="ARBA" id="ARBA00023015"/>
    </source>
</evidence>
<dbReference type="PROSITE" id="PS50987">
    <property type="entry name" value="HTH_ARSR_2"/>
    <property type="match status" value="1"/>
</dbReference>
<evidence type="ECO:0000256" key="2">
    <source>
        <dbReference type="ARBA" id="ARBA00023125"/>
    </source>
</evidence>
<dbReference type="InterPro" id="IPR036390">
    <property type="entry name" value="WH_DNA-bd_sf"/>
</dbReference>
<evidence type="ECO:0000259" key="4">
    <source>
        <dbReference type="PROSITE" id="PS50987"/>
    </source>
</evidence>
<accession>A0A1T4PZR7</accession>
<keyword evidence="6" id="KW-1185">Reference proteome</keyword>
<dbReference type="AlphaFoldDB" id="A0A1T4PZR7"/>
<evidence type="ECO:0000313" key="5">
    <source>
        <dbReference type="EMBL" id="SJZ96826.1"/>
    </source>
</evidence>
<sequence length="99" mass="11486">MIELFKILSNEHRIQILTWLKHPHDHFAAEDIEPEVKDYGVCMSVIQRKAGISQSTASAYLSSMVNCGLLKSVREGQWTYYKRNEEKIRELAEYIKGTL</sequence>
<dbReference type="PANTHER" id="PTHR33154:SF33">
    <property type="entry name" value="TRANSCRIPTIONAL REPRESSOR SDPR"/>
    <property type="match status" value="1"/>
</dbReference>
<keyword evidence="2" id="KW-0238">DNA-binding</keyword>
<dbReference type="RefSeq" id="WP_078668680.1">
    <property type="nucleotide sequence ID" value="NZ_FUWZ01000002.1"/>
</dbReference>
<dbReference type="InterPro" id="IPR011991">
    <property type="entry name" value="ArsR-like_HTH"/>
</dbReference>
<dbReference type="SMART" id="SM00418">
    <property type="entry name" value="HTH_ARSR"/>
    <property type="match status" value="1"/>
</dbReference>
<evidence type="ECO:0000313" key="6">
    <source>
        <dbReference type="Proteomes" id="UP000190367"/>
    </source>
</evidence>
<dbReference type="InterPro" id="IPR001845">
    <property type="entry name" value="HTH_ArsR_DNA-bd_dom"/>
</dbReference>
<dbReference type="InterPro" id="IPR051081">
    <property type="entry name" value="HTH_MetalResp_TranReg"/>
</dbReference>
<organism evidence="5 6">
    <name type="scientific">Chitinophaga eiseniae</name>
    <dbReference type="NCBI Taxonomy" id="634771"/>
    <lineage>
        <taxon>Bacteria</taxon>
        <taxon>Pseudomonadati</taxon>
        <taxon>Bacteroidota</taxon>
        <taxon>Chitinophagia</taxon>
        <taxon>Chitinophagales</taxon>
        <taxon>Chitinophagaceae</taxon>
        <taxon>Chitinophaga</taxon>
    </lineage>
</organism>
<dbReference type="GO" id="GO:0003700">
    <property type="term" value="F:DNA-binding transcription factor activity"/>
    <property type="evidence" value="ECO:0007669"/>
    <property type="project" value="InterPro"/>
</dbReference>
<evidence type="ECO:0000256" key="3">
    <source>
        <dbReference type="ARBA" id="ARBA00023163"/>
    </source>
</evidence>
<reference evidence="6" key="1">
    <citation type="submission" date="2017-02" db="EMBL/GenBank/DDBJ databases">
        <authorList>
            <person name="Varghese N."/>
            <person name="Submissions S."/>
        </authorList>
    </citation>
    <scope>NUCLEOTIDE SEQUENCE [LARGE SCALE GENOMIC DNA]</scope>
    <source>
        <strain evidence="6">DSM 22224</strain>
    </source>
</reference>
<dbReference type="SUPFAM" id="SSF46785">
    <property type="entry name" value="Winged helix' DNA-binding domain"/>
    <property type="match status" value="1"/>
</dbReference>
<dbReference type="GO" id="GO:0003677">
    <property type="term" value="F:DNA binding"/>
    <property type="evidence" value="ECO:0007669"/>
    <property type="project" value="UniProtKB-KW"/>
</dbReference>
<dbReference type="OrthoDB" id="9790747at2"/>
<protein>
    <submittedName>
        <fullName evidence="5">Transcriptional regulator, ArsR family</fullName>
    </submittedName>
</protein>
<keyword evidence="1" id="KW-0805">Transcription regulation</keyword>
<dbReference type="Proteomes" id="UP000190367">
    <property type="component" value="Unassembled WGS sequence"/>
</dbReference>
<gene>
    <name evidence="5" type="ORF">SAMN04488128_10285</name>
</gene>
<feature type="domain" description="HTH arsR-type" evidence="4">
    <location>
        <begin position="1"/>
        <end position="99"/>
    </location>
</feature>
<name>A0A1T4PZR7_9BACT</name>
<dbReference type="EMBL" id="FUWZ01000002">
    <property type="protein sequence ID" value="SJZ96826.1"/>
    <property type="molecule type" value="Genomic_DNA"/>
</dbReference>
<dbReference type="InterPro" id="IPR036388">
    <property type="entry name" value="WH-like_DNA-bd_sf"/>
</dbReference>